<evidence type="ECO:0000313" key="3">
    <source>
        <dbReference type="Proteomes" id="UP000289132"/>
    </source>
</evidence>
<dbReference type="RefSeq" id="WP_206731871.1">
    <property type="nucleotide sequence ID" value="NZ_PDKD01000060.1"/>
</dbReference>
<dbReference type="EMBL" id="PDKD01000060">
    <property type="protein sequence ID" value="RXJ88440.1"/>
    <property type="molecule type" value="Genomic_DNA"/>
</dbReference>
<reference evidence="2 3" key="1">
    <citation type="submission" date="2017-10" db="EMBL/GenBank/DDBJ databases">
        <title>Genomics of the genus Arcobacter.</title>
        <authorList>
            <person name="Perez-Cataluna A."/>
            <person name="Figueras M.J."/>
        </authorList>
    </citation>
    <scope>NUCLEOTIDE SEQUENCE [LARGE SCALE GENOMIC DNA]</scope>
    <source>
        <strain evidence="2 3">LMG 25534</strain>
    </source>
</reference>
<accession>A0ABY0EX26</accession>
<feature type="coiled-coil region" evidence="1">
    <location>
        <begin position="19"/>
        <end position="228"/>
    </location>
</feature>
<sequence>YINHSLNIDTEISQTLAKIKEQEIYLHEQNSELNNAQINLAKLSSKLESSNLEIQKQQTSKEQIEEYFKTNDFKLQEDSKATLQEQMQFCENELKEYVTLREQKESLQTKKESLQASLNKELQKQQQINTSINTIKELKEEQSKLKEEITKLQTQSKNILDIEDLDLFEKNIQESLDTVSKQYNSLQNHLSSLKSKDESLSKQIIQLNKKQEDDKQNLELIKEEFKKALVEYGFNSQEEFEKANLPKEEFETLTNLCKTIEEKYTQIHT</sequence>
<dbReference type="Proteomes" id="UP000289132">
    <property type="component" value="Unassembled WGS sequence"/>
</dbReference>
<keyword evidence="3" id="KW-1185">Reference proteome</keyword>
<name>A0ABY0EX26_9BACT</name>
<gene>
    <name evidence="2" type="ORF">CRU87_09910</name>
</gene>
<feature type="non-terminal residue" evidence="2">
    <location>
        <position position="1"/>
    </location>
</feature>
<organism evidence="2 3">
    <name type="scientific">Aliarcobacter trophiarum LMG 25534</name>
    <dbReference type="NCBI Taxonomy" id="1032241"/>
    <lineage>
        <taxon>Bacteria</taxon>
        <taxon>Pseudomonadati</taxon>
        <taxon>Campylobacterota</taxon>
        <taxon>Epsilonproteobacteria</taxon>
        <taxon>Campylobacterales</taxon>
        <taxon>Arcobacteraceae</taxon>
        <taxon>Aliarcobacter</taxon>
    </lineage>
</organism>
<evidence type="ECO:0000256" key="1">
    <source>
        <dbReference type="SAM" id="Coils"/>
    </source>
</evidence>
<evidence type="ECO:0008006" key="4">
    <source>
        <dbReference type="Google" id="ProtNLM"/>
    </source>
</evidence>
<proteinExistence type="predicted"/>
<protein>
    <recommendedName>
        <fullName evidence="4">Chromosome segregation protein SMC</fullName>
    </recommendedName>
</protein>
<feature type="non-terminal residue" evidence="2">
    <location>
        <position position="269"/>
    </location>
</feature>
<keyword evidence="1" id="KW-0175">Coiled coil</keyword>
<comment type="caution">
    <text evidence="2">The sequence shown here is derived from an EMBL/GenBank/DDBJ whole genome shotgun (WGS) entry which is preliminary data.</text>
</comment>
<evidence type="ECO:0000313" key="2">
    <source>
        <dbReference type="EMBL" id="RXJ88440.1"/>
    </source>
</evidence>